<reference evidence="4 5" key="1">
    <citation type="submission" date="2023-10" db="EMBL/GenBank/DDBJ databases">
        <title>complete genome sequence of Corynebacterium pseudokroppenstedtii P15-C1.</title>
        <authorList>
            <person name="Bruggemann H."/>
            <person name="Poehlein A."/>
        </authorList>
    </citation>
    <scope>NUCLEOTIDE SEQUENCE [LARGE SCALE GENOMIC DNA]</scope>
    <source>
        <strain evidence="4 5">P15_C1</strain>
    </source>
</reference>
<dbReference type="InterPro" id="IPR050680">
    <property type="entry name" value="YpeA/RimI_acetyltransf"/>
</dbReference>
<evidence type="ECO:0000256" key="1">
    <source>
        <dbReference type="ARBA" id="ARBA00022679"/>
    </source>
</evidence>
<gene>
    <name evidence="4" type="ORF">Q0N40_08650</name>
</gene>
<dbReference type="Proteomes" id="UP001174314">
    <property type="component" value="Chromosome"/>
</dbReference>
<dbReference type="SUPFAM" id="SSF55729">
    <property type="entry name" value="Acyl-CoA N-acyltransferases (Nat)"/>
    <property type="match status" value="1"/>
</dbReference>
<dbReference type="CDD" id="cd04301">
    <property type="entry name" value="NAT_SF"/>
    <property type="match status" value="1"/>
</dbReference>
<organism evidence="4 5">
    <name type="scientific">Corynebacterium pseudokroppenstedtii</name>
    <dbReference type="NCBI Taxonomy" id="2804917"/>
    <lineage>
        <taxon>Bacteria</taxon>
        <taxon>Bacillati</taxon>
        <taxon>Actinomycetota</taxon>
        <taxon>Actinomycetes</taxon>
        <taxon>Mycobacteriales</taxon>
        <taxon>Corynebacteriaceae</taxon>
        <taxon>Corynebacterium</taxon>
    </lineage>
</organism>
<dbReference type="GO" id="GO:0016747">
    <property type="term" value="F:acyltransferase activity, transferring groups other than amino-acyl groups"/>
    <property type="evidence" value="ECO:0007669"/>
    <property type="project" value="InterPro"/>
</dbReference>
<dbReference type="InterPro" id="IPR016181">
    <property type="entry name" value="Acyl_CoA_acyltransferase"/>
</dbReference>
<dbReference type="EC" id="2.3.1.-" evidence="4"/>
<proteinExistence type="predicted"/>
<keyword evidence="5" id="KW-1185">Reference proteome</keyword>
<keyword evidence="2 4" id="KW-0012">Acyltransferase</keyword>
<evidence type="ECO:0000313" key="5">
    <source>
        <dbReference type="Proteomes" id="UP001174314"/>
    </source>
</evidence>
<evidence type="ECO:0000256" key="2">
    <source>
        <dbReference type="ARBA" id="ARBA00023315"/>
    </source>
</evidence>
<evidence type="ECO:0000259" key="3">
    <source>
        <dbReference type="PROSITE" id="PS51186"/>
    </source>
</evidence>
<dbReference type="PANTHER" id="PTHR43420">
    <property type="entry name" value="ACETYLTRANSFERASE"/>
    <property type="match status" value="1"/>
</dbReference>
<accession>A0AAU0PX04</accession>
<evidence type="ECO:0000313" key="4">
    <source>
        <dbReference type="EMBL" id="WPF24594.1"/>
    </source>
</evidence>
<dbReference type="Gene3D" id="3.40.630.30">
    <property type="match status" value="1"/>
</dbReference>
<keyword evidence="1 4" id="KW-0808">Transferase</keyword>
<dbReference type="Pfam" id="PF13673">
    <property type="entry name" value="Acetyltransf_10"/>
    <property type="match status" value="1"/>
</dbReference>
<sequence>MSVYLTGKRLMDMTAAQVHELYKLRVDVFVHEQESPYKEIDDIDIHPGTQHLLAYETEGGVHLVGTARVFGKPDEGQHIGRVCVANDARGHGIATQLVKKALEVCTERAAGIDPNKGALIEVDAQSHLVDWYERFGFVVDGEEFEEAGRPHKHMSMRI</sequence>
<dbReference type="PROSITE" id="PS51186">
    <property type="entry name" value="GNAT"/>
    <property type="match status" value="1"/>
</dbReference>
<dbReference type="KEGG" id="cpsk:Q0N40_08650"/>
<dbReference type="AlphaFoldDB" id="A0AAU0PX04"/>
<name>A0AAU0PX04_9CORY</name>
<protein>
    <submittedName>
        <fullName evidence="4">GNAT family N-acetyltransferase</fullName>
        <ecNumber evidence="4">2.3.1.-</ecNumber>
    </submittedName>
</protein>
<dbReference type="PANTHER" id="PTHR43420:SF47">
    <property type="entry name" value="N-ACETYLTRANSFERASE DOMAIN-CONTAINING PROTEIN"/>
    <property type="match status" value="1"/>
</dbReference>
<dbReference type="RefSeq" id="WP_236881884.1">
    <property type="nucleotide sequence ID" value="NZ_CP137757.1"/>
</dbReference>
<feature type="domain" description="N-acetyltransferase" evidence="3">
    <location>
        <begin position="8"/>
        <end position="158"/>
    </location>
</feature>
<dbReference type="InterPro" id="IPR000182">
    <property type="entry name" value="GNAT_dom"/>
</dbReference>
<dbReference type="EMBL" id="CP137757">
    <property type="protein sequence ID" value="WPF24594.1"/>
    <property type="molecule type" value="Genomic_DNA"/>
</dbReference>